<keyword evidence="1" id="KW-0175">Coiled coil</keyword>
<reference evidence="3" key="1">
    <citation type="journal article" date="2019" name="Sci. Rep.">
        <title>Draft genome of Tanacetum cinerariifolium, the natural source of mosquito coil.</title>
        <authorList>
            <person name="Yamashiro T."/>
            <person name="Shiraishi A."/>
            <person name="Satake H."/>
            <person name="Nakayama K."/>
        </authorList>
    </citation>
    <scope>NUCLEOTIDE SEQUENCE</scope>
</reference>
<evidence type="ECO:0000256" key="2">
    <source>
        <dbReference type="SAM" id="MobiDB-lite"/>
    </source>
</evidence>
<gene>
    <name evidence="3" type="ORF">Tci_016420</name>
</gene>
<proteinExistence type="predicted"/>
<feature type="region of interest" description="Disordered" evidence="2">
    <location>
        <begin position="164"/>
        <end position="187"/>
    </location>
</feature>
<organism evidence="3">
    <name type="scientific">Tanacetum cinerariifolium</name>
    <name type="common">Dalmatian daisy</name>
    <name type="synonym">Chrysanthemum cinerariifolium</name>
    <dbReference type="NCBI Taxonomy" id="118510"/>
    <lineage>
        <taxon>Eukaryota</taxon>
        <taxon>Viridiplantae</taxon>
        <taxon>Streptophyta</taxon>
        <taxon>Embryophyta</taxon>
        <taxon>Tracheophyta</taxon>
        <taxon>Spermatophyta</taxon>
        <taxon>Magnoliopsida</taxon>
        <taxon>eudicotyledons</taxon>
        <taxon>Gunneridae</taxon>
        <taxon>Pentapetalae</taxon>
        <taxon>asterids</taxon>
        <taxon>campanulids</taxon>
        <taxon>Asterales</taxon>
        <taxon>Asteraceae</taxon>
        <taxon>Asteroideae</taxon>
        <taxon>Anthemideae</taxon>
        <taxon>Anthemidinae</taxon>
        <taxon>Tanacetum</taxon>
    </lineage>
</organism>
<evidence type="ECO:0000313" key="3">
    <source>
        <dbReference type="EMBL" id="GEU44442.1"/>
    </source>
</evidence>
<feature type="coiled-coil region" evidence="1">
    <location>
        <begin position="280"/>
        <end position="307"/>
    </location>
</feature>
<feature type="region of interest" description="Disordered" evidence="2">
    <location>
        <begin position="94"/>
        <end position="130"/>
    </location>
</feature>
<dbReference type="EMBL" id="BKCJ010001846">
    <property type="protein sequence ID" value="GEU44442.1"/>
    <property type="molecule type" value="Genomic_DNA"/>
</dbReference>
<name>A0A6L2K6Q3_TANCI</name>
<feature type="compositionally biased region" description="Low complexity" evidence="2">
    <location>
        <begin position="167"/>
        <end position="181"/>
    </location>
</feature>
<protein>
    <submittedName>
        <fullName evidence="3">Uncharacterized protein</fullName>
    </submittedName>
</protein>
<dbReference type="AlphaFoldDB" id="A0A6L2K6Q3"/>
<comment type="caution">
    <text evidence="3">The sequence shown here is derived from an EMBL/GenBank/DDBJ whole genome shotgun (WGS) entry which is preliminary data.</text>
</comment>
<accession>A0A6L2K6Q3</accession>
<sequence>MHTYTSSITEDEVISLDSKYDIPLDLRPCALDPTLTMNKLPLNAIVISDPPPTGVNAEHSRRLCENIIDLRPVHLAMLYEVGLTTIWKHVGQHPSFKDAKGTGKRAGPEGPSQRAKRKKNTPLSLALSDYTDTDSPPWSISNTVNFVIPITIAAPIVDDVEHDDNANVVNSPSPNLSSPLEHSSHSKRSFHSEHSLQTLKVVPLCLPLEVPYITLSLVGTLMELKVCAFFTLRLTLPMHSSLHIMVFFLQELGDVCWAQATVITNLESLQQIHSGCFGKEASLSEKVAAIEKEMDNLLDQNKLQEDHI</sequence>
<evidence type="ECO:0000256" key="1">
    <source>
        <dbReference type="SAM" id="Coils"/>
    </source>
</evidence>